<evidence type="ECO:0000313" key="13">
    <source>
        <dbReference type="EMBL" id="TLS35090.1"/>
    </source>
</evidence>
<evidence type="ECO:0000256" key="6">
    <source>
        <dbReference type="ARBA" id="ARBA00022741"/>
    </source>
</evidence>
<dbReference type="EC" id="2.7.4.9" evidence="2 11"/>
<dbReference type="PANTHER" id="PTHR10344:SF4">
    <property type="entry name" value="UMP-CMP KINASE 2, MITOCHONDRIAL"/>
    <property type="match status" value="1"/>
</dbReference>
<proteinExistence type="inferred from homology"/>
<dbReference type="Gene3D" id="3.40.50.300">
    <property type="entry name" value="P-loop containing nucleotide triphosphate hydrolases"/>
    <property type="match status" value="1"/>
</dbReference>
<feature type="domain" description="Thymidylate kinase-like" evidence="12">
    <location>
        <begin position="8"/>
        <end position="204"/>
    </location>
</feature>
<feature type="binding site" evidence="11">
    <location>
        <begin position="10"/>
        <end position="17"/>
    </location>
    <ligand>
        <name>ATP</name>
        <dbReference type="ChEBI" id="CHEBI:30616"/>
    </ligand>
</feature>
<evidence type="ECO:0000259" key="12">
    <source>
        <dbReference type="Pfam" id="PF02223"/>
    </source>
</evidence>
<organism evidence="13 14">
    <name type="scientific">Exobacillus caeni</name>
    <dbReference type="NCBI Taxonomy" id="2574798"/>
    <lineage>
        <taxon>Bacteria</taxon>
        <taxon>Bacillati</taxon>
        <taxon>Bacillota</taxon>
        <taxon>Bacilli</taxon>
        <taxon>Bacillales</taxon>
        <taxon>Guptibacillaceae</taxon>
        <taxon>Exobacillus</taxon>
    </lineage>
</organism>
<dbReference type="Proteomes" id="UP000308230">
    <property type="component" value="Unassembled WGS sequence"/>
</dbReference>
<keyword evidence="8 11" id="KW-0067">ATP-binding</keyword>
<evidence type="ECO:0000256" key="2">
    <source>
        <dbReference type="ARBA" id="ARBA00012980"/>
    </source>
</evidence>
<evidence type="ECO:0000256" key="11">
    <source>
        <dbReference type="HAMAP-Rule" id="MF_00165"/>
    </source>
</evidence>
<dbReference type="NCBIfam" id="TIGR00041">
    <property type="entry name" value="DTMP_kinase"/>
    <property type="match status" value="1"/>
</dbReference>
<evidence type="ECO:0000256" key="3">
    <source>
        <dbReference type="ARBA" id="ARBA00017144"/>
    </source>
</evidence>
<dbReference type="SUPFAM" id="SSF52540">
    <property type="entry name" value="P-loop containing nucleoside triphosphate hydrolases"/>
    <property type="match status" value="1"/>
</dbReference>
<dbReference type="GO" id="GO:0006233">
    <property type="term" value="P:dTDP biosynthetic process"/>
    <property type="evidence" value="ECO:0007669"/>
    <property type="project" value="InterPro"/>
</dbReference>
<comment type="similarity">
    <text evidence="1 11">Belongs to the thymidylate kinase family.</text>
</comment>
<dbReference type="GO" id="GO:0004798">
    <property type="term" value="F:dTMP kinase activity"/>
    <property type="evidence" value="ECO:0007669"/>
    <property type="project" value="UniProtKB-UniRule"/>
</dbReference>
<keyword evidence="4 11" id="KW-0808">Transferase</keyword>
<evidence type="ECO:0000256" key="5">
    <source>
        <dbReference type="ARBA" id="ARBA00022727"/>
    </source>
</evidence>
<dbReference type="CDD" id="cd01672">
    <property type="entry name" value="TMPK"/>
    <property type="match status" value="1"/>
</dbReference>
<dbReference type="RefSeq" id="WP_138129450.1">
    <property type="nucleotide sequence ID" value="NZ_SWLG01000029.1"/>
</dbReference>
<evidence type="ECO:0000256" key="1">
    <source>
        <dbReference type="ARBA" id="ARBA00009776"/>
    </source>
</evidence>
<dbReference type="GO" id="GO:0005524">
    <property type="term" value="F:ATP binding"/>
    <property type="evidence" value="ECO:0007669"/>
    <property type="project" value="UniProtKB-UniRule"/>
</dbReference>
<comment type="function">
    <text evidence="10 11">Phosphorylation of dTMP to form dTDP in both de novo and salvage pathways of dTTP synthesis.</text>
</comment>
<keyword evidence="5 11" id="KW-0545">Nucleotide biosynthesis</keyword>
<gene>
    <name evidence="11" type="primary">tmk</name>
    <name evidence="13" type="ORF">FCL54_22145</name>
</gene>
<dbReference type="AlphaFoldDB" id="A0A5R9EYF5"/>
<dbReference type="OrthoDB" id="9774907at2"/>
<comment type="catalytic activity">
    <reaction evidence="9 11">
        <text>dTMP + ATP = dTDP + ADP</text>
        <dbReference type="Rhea" id="RHEA:13517"/>
        <dbReference type="ChEBI" id="CHEBI:30616"/>
        <dbReference type="ChEBI" id="CHEBI:58369"/>
        <dbReference type="ChEBI" id="CHEBI:63528"/>
        <dbReference type="ChEBI" id="CHEBI:456216"/>
        <dbReference type="EC" id="2.7.4.9"/>
    </reaction>
</comment>
<evidence type="ECO:0000256" key="7">
    <source>
        <dbReference type="ARBA" id="ARBA00022777"/>
    </source>
</evidence>
<comment type="caution">
    <text evidence="13">The sequence shown here is derived from an EMBL/GenBank/DDBJ whole genome shotgun (WGS) entry which is preliminary data.</text>
</comment>
<dbReference type="FunFam" id="3.40.50.300:FF:000225">
    <property type="entry name" value="Thymidylate kinase"/>
    <property type="match status" value="1"/>
</dbReference>
<dbReference type="GO" id="GO:0005829">
    <property type="term" value="C:cytosol"/>
    <property type="evidence" value="ECO:0007669"/>
    <property type="project" value="TreeGrafter"/>
</dbReference>
<evidence type="ECO:0000256" key="10">
    <source>
        <dbReference type="ARBA" id="ARBA00057735"/>
    </source>
</evidence>
<name>A0A5R9EYF5_9BACL</name>
<sequence>MKGLFITFEGPDGAGKTTQIKKLAEYLENKGIPYIHTREPGGTRISDKIRSLILDPANEEMVNETEVLLYAASRSQHVKEKILPALNEGKIVLCDRFVDASIAYQGYGLGISVEQVKEINRFATGGLAADRSYLIDLPVEEGRNRMAARYETQTNGQGLDRIEQKHADYHQTVRQAFLKLAEENANRIQLINGNRNAEMIFEEIKEDFETFYINTFNKE</sequence>
<dbReference type="Pfam" id="PF02223">
    <property type="entry name" value="Thymidylate_kin"/>
    <property type="match status" value="1"/>
</dbReference>
<keyword evidence="6 11" id="KW-0547">Nucleotide-binding</keyword>
<evidence type="ECO:0000256" key="9">
    <source>
        <dbReference type="ARBA" id="ARBA00048743"/>
    </source>
</evidence>
<dbReference type="PANTHER" id="PTHR10344">
    <property type="entry name" value="THYMIDYLATE KINASE"/>
    <property type="match status" value="1"/>
</dbReference>
<reference evidence="13 14" key="1">
    <citation type="submission" date="2019-04" db="EMBL/GenBank/DDBJ databases">
        <title>Bacillus caeni sp. nov., a bacterium isolated from mangrove sediment.</title>
        <authorList>
            <person name="Huang H."/>
            <person name="Mo K."/>
            <person name="Hu Y."/>
        </authorList>
    </citation>
    <scope>NUCLEOTIDE SEQUENCE [LARGE SCALE GENOMIC DNA]</scope>
    <source>
        <strain evidence="13 14">HB172195</strain>
    </source>
</reference>
<evidence type="ECO:0000313" key="14">
    <source>
        <dbReference type="Proteomes" id="UP000308230"/>
    </source>
</evidence>
<dbReference type="GO" id="GO:0006235">
    <property type="term" value="P:dTTP biosynthetic process"/>
    <property type="evidence" value="ECO:0007669"/>
    <property type="project" value="UniProtKB-UniRule"/>
</dbReference>
<keyword evidence="14" id="KW-1185">Reference proteome</keyword>
<dbReference type="InterPro" id="IPR018094">
    <property type="entry name" value="Thymidylate_kinase"/>
</dbReference>
<evidence type="ECO:0000256" key="4">
    <source>
        <dbReference type="ARBA" id="ARBA00022679"/>
    </source>
</evidence>
<accession>A0A5R9EYF5</accession>
<dbReference type="InterPro" id="IPR027417">
    <property type="entry name" value="P-loop_NTPase"/>
</dbReference>
<dbReference type="EMBL" id="SWLG01000029">
    <property type="protein sequence ID" value="TLS35090.1"/>
    <property type="molecule type" value="Genomic_DNA"/>
</dbReference>
<keyword evidence="7 11" id="KW-0418">Kinase</keyword>
<dbReference type="GO" id="GO:0006227">
    <property type="term" value="P:dUDP biosynthetic process"/>
    <property type="evidence" value="ECO:0007669"/>
    <property type="project" value="TreeGrafter"/>
</dbReference>
<protein>
    <recommendedName>
        <fullName evidence="3 11">Thymidylate kinase</fullName>
        <ecNumber evidence="2 11">2.7.4.9</ecNumber>
    </recommendedName>
    <alternativeName>
        <fullName evidence="11">dTMP kinase</fullName>
    </alternativeName>
</protein>
<evidence type="ECO:0000256" key="8">
    <source>
        <dbReference type="ARBA" id="ARBA00022840"/>
    </source>
</evidence>
<dbReference type="HAMAP" id="MF_00165">
    <property type="entry name" value="Thymidylate_kinase"/>
    <property type="match status" value="1"/>
</dbReference>
<dbReference type="InterPro" id="IPR039430">
    <property type="entry name" value="Thymidylate_kin-like_dom"/>
</dbReference>